<organism evidence="4 5">
    <name type="scientific">Paenibacillus dendrobii</name>
    <dbReference type="NCBI Taxonomy" id="2691084"/>
    <lineage>
        <taxon>Bacteria</taxon>
        <taxon>Bacillati</taxon>
        <taxon>Bacillota</taxon>
        <taxon>Bacilli</taxon>
        <taxon>Bacillales</taxon>
        <taxon>Paenibacillaceae</taxon>
        <taxon>Paenibacillus</taxon>
    </lineage>
</organism>
<sequence length="192" mass="21795">MKKIAVIIGHSDSQSYCHALAQAYIRGAERTGASVRILDLAAMEFSPILQYGYRKRTELEPDLVSARETLLWADHLVWVYPTWWGTMPAILKGFIDRVFLPGFAFTSAPDSLISKKLLKGKTARLFVTMDSPSWYYRFVLRRAGHTIMKRGILQFSGITPVRINEVNTVKMLSAEKRNRLLEKAEAMGAKQD</sequence>
<evidence type="ECO:0000313" key="4">
    <source>
        <dbReference type="EMBL" id="MWV46081.1"/>
    </source>
</evidence>
<protein>
    <submittedName>
        <fullName evidence="4">Flavodoxin family protein</fullName>
    </submittedName>
</protein>
<dbReference type="SUPFAM" id="SSF52218">
    <property type="entry name" value="Flavoproteins"/>
    <property type="match status" value="1"/>
</dbReference>
<dbReference type="InterPro" id="IPR029039">
    <property type="entry name" value="Flavoprotein-like_sf"/>
</dbReference>
<dbReference type="InterPro" id="IPR051545">
    <property type="entry name" value="NAD(P)H_dehydrogenase_qn"/>
</dbReference>
<evidence type="ECO:0000259" key="3">
    <source>
        <dbReference type="Pfam" id="PF02525"/>
    </source>
</evidence>
<dbReference type="Gene3D" id="3.40.50.360">
    <property type="match status" value="1"/>
</dbReference>
<gene>
    <name evidence="4" type="ORF">GRF59_20890</name>
</gene>
<proteinExistence type="inferred from homology"/>
<evidence type="ECO:0000256" key="1">
    <source>
        <dbReference type="ARBA" id="ARBA00006252"/>
    </source>
</evidence>
<dbReference type="PANTHER" id="PTHR10204:SF34">
    <property type="entry name" value="NAD(P)H DEHYDROGENASE [QUINONE] 1 ISOFORM 1"/>
    <property type="match status" value="1"/>
</dbReference>
<dbReference type="EMBL" id="WUBI01000003">
    <property type="protein sequence ID" value="MWV46081.1"/>
    <property type="molecule type" value="Genomic_DNA"/>
</dbReference>
<dbReference type="GO" id="GO:0005829">
    <property type="term" value="C:cytosol"/>
    <property type="evidence" value="ECO:0007669"/>
    <property type="project" value="TreeGrafter"/>
</dbReference>
<name>A0A7X3IMM7_9BACL</name>
<dbReference type="Proteomes" id="UP000460318">
    <property type="component" value="Unassembled WGS sequence"/>
</dbReference>
<dbReference type="RefSeq" id="WP_160499644.1">
    <property type="nucleotide sequence ID" value="NZ_WUBI01000003.1"/>
</dbReference>
<dbReference type="GO" id="GO:0003955">
    <property type="term" value="F:NAD(P)H dehydrogenase (quinone) activity"/>
    <property type="evidence" value="ECO:0007669"/>
    <property type="project" value="TreeGrafter"/>
</dbReference>
<dbReference type="InterPro" id="IPR003680">
    <property type="entry name" value="Flavodoxin_fold"/>
</dbReference>
<feature type="domain" description="Flavodoxin-like fold" evidence="3">
    <location>
        <begin position="2"/>
        <end position="184"/>
    </location>
</feature>
<dbReference type="PANTHER" id="PTHR10204">
    <property type="entry name" value="NAD P H OXIDOREDUCTASE-RELATED"/>
    <property type="match status" value="1"/>
</dbReference>
<evidence type="ECO:0000256" key="2">
    <source>
        <dbReference type="ARBA" id="ARBA00023002"/>
    </source>
</evidence>
<keyword evidence="2" id="KW-0560">Oxidoreductase</keyword>
<dbReference type="Pfam" id="PF02525">
    <property type="entry name" value="Flavodoxin_2"/>
    <property type="match status" value="1"/>
</dbReference>
<reference evidence="4 5" key="1">
    <citation type="submission" date="2019-12" db="EMBL/GenBank/DDBJ databases">
        <title>Paenibacillus sp. nov., an endophytic bacterium isolated from the stem of Dendrobium.</title>
        <authorList>
            <person name="Zhao R."/>
        </authorList>
    </citation>
    <scope>NUCLEOTIDE SEQUENCE [LARGE SCALE GENOMIC DNA]</scope>
    <source>
        <strain evidence="4 5">HJL G12</strain>
    </source>
</reference>
<comment type="caution">
    <text evidence="4">The sequence shown here is derived from an EMBL/GenBank/DDBJ whole genome shotgun (WGS) entry which is preliminary data.</text>
</comment>
<accession>A0A7X3IMM7</accession>
<evidence type="ECO:0000313" key="5">
    <source>
        <dbReference type="Proteomes" id="UP000460318"/>
    </source>
</evidence>
<comment type="similarity">
    <text evidence="1">Belongs to the NAD(P)H dehydrogenase (quinone) family.</text>
</comment>
<dbReference type="AlphaFoldDB" id="A0A7X3IMM7"/>
<keyword evidence="5" id="KW-1185">Reference proteome</keyword>